<keyword evidence="2" id="KW-0677">Repeat</keyword>
<evidence type="ECO:0000256" key="5">
    <source>
        <dbReference type="PROSITE-ProRule" id="PRU00302"/>
    </source>
</evidence>
<proteinExistence type="predicted"/>
<organism evidence="7 8">
    <name type="scientific">Stichopus japonicus</name>
    <name type="common">Sea cucumber</name>
    <dbReference type="NCBI Taxonomy" id="307972"/>
    <lineage>
        <taxon>Eukaryota</taxon>
        <taxon>Metazoa</taxon>
        <taxon>Echinodermata</taxon>
        <taxon>Eleutherozoa</taxon>
        <taxon>Echinozoa</taxon>
        <taxon>Holothuroidea</taxon>
        <taxon>Aspidochirotacea</taxon>
        <taxon>Aspidochirotida</taxon>
        <taxon>Stichopodidae</taxon>
        <taxon>Apostichopus</taxon>
    </lineage>
</organism>
<dbReference type="CDD" id="cd00033">
    <property type="entry name" value="CCP"/>
    <property type="match status" value="1"/>
</dbReference>
<evidence type="ECO:0000256" key="4">
    <source>
        <dbReference type="ARBA" id="ARBA00023180"/>
    </source>
</evidence>
<dbReference type="SMART" id="SM00032">
    <property type="entry name" value="CCP"/>
    <property type="match status" value="3"/>
</dbReference>
<feature type="disulfide bond" evidence="5">
    <location>
        <begin position="79"/>
        <end position="106"/>
    </location>
</feature>
<dbReference type="OrthoDB" id="7487745at2759"/>
<gene>
    <name evidence="7" type="ORF">BSL78_16730</name>
</gene>
<dbReference type="SUPFAM" id="SSF57535">
    <property type="entry name" value="Complement control module/SCR domain"/>
    <property type="match status" value="2"/>
</dbReference>
<keyword evidence="4" id="KW-0325">Glycoprotein</keyword>
<dbReference type="InterPro" id="IPR000436">
    <property type="entry name" value="Sushi_SCR_CCP_dom"/>
</dbReference>
<evidence type="ECO:0000256" key="3">
    <source>
        <dbReference type="ARBA" id="ARBA00023157"/>
    </source>
</evidence>
<keyword evidence="1 5" id="KW-0768">Sushi</keyword>
<dbReference type="PANTHER" id="PTHR19325">
    <property type="entry name" value="COMPLEMENT COMPONENT-RELATED SUSHI DOMAIN-CONTAINING"/>
    <property type="match status" value="1"/>
</dbReference>
<dbReference type="PROSITE" id="PS50923">
    <property type="entry name" value="SUSHI"/>
    <property type="match status" value="2"/>
</dbReference>
<dbReference type="AlphaFoldDB" id="A0A2G8KEI5"/>
<dbReference type="PANTHER" id="PTHR19325:SF575">
    <property type="entry name" value="LOCOMOTION-RELATED PROTEIN HIKARU GENKI"/>
    <property type="match status" value="1"/>
</dbReference>
<feature type="domain" description="Sushi" evidence="6">
    <location>
        <begin position="49"/>
        <end position="108"/>
    </location>
</feature>
<dbReference type="STRING" id="307972.A0A2G8KEI5"/>
<evidence type="ECO:0000256" key="1">
    <source>
        <dbReference type="ARBA" id="ARBA00022659"/>
    </source>
</evidence>
<feature type="domain" description="Sushi" evidence="6">
    <location>
        <begin position="246"/>
        <end position="314"/>
    </location>
</feature>
<accession>A0A2G8KEI5</accession>
<evidence type="ECO:0000313" key="8">
    <source>
        <dbReference type="Proteomes" id="UP000230750"/>
    </source>
</evidence>
<evidence type="ECO:0000256" key="2">
    <source>
        <dbReference type="ARBA" id="ARBA00022737"/>
    </source>
</evidence>
<dbReference type="InterPro" id="IPR035976">
    <property type="entry name" value="Sushi/SCR/CCP_sf"/>
</dbReference>
<sequence>MQSPGTDVTETSLWLAIANRTCQSDKTWSGSEPVCRELSDSAPVLTETHHCSFLAFPTNGVVAYYEERRIEGAIATYRCDDGYTLIGNKNRTCLREGSWSGSEPYCVVRSCNKMDLQNSEWNIEVSIEEGNNADIIHLPGTVAIVTCNEFGFLETPTRGGRTTCSFGEWQGFELLCERVSCSTEEFLNGQLVHYDHNNERTTNPQHGGRRQAVCESGTHFIDGVVLHTSMCRNGQWDHEVPSCVSDPCPPLVNHPDNLAVTYSEESDGSHYPHSTLATFHCVEEGFVLENVNEEQRTCIRGEWRGPNTFPSCTIGMWSNKHTLPF</sequence>
<keyword evidence="3 5" id="KW-1015">Disulfide bond</keyword>
<dbReference type="InterPro" id="IPR050350">
    <property type="entry name" value="Compl-Cell_Adhes-Reg"/>
</dbReference>
<comment type="caution">
    <text evidence="5">Lacks conserved residue(s) required for the propagation of feature annotation.</text>
</comment>
<comment type="caution">
    <text evidence="7">The sequence shown here is derived from an EMBL/GenBank/DDBJ whole genome shotgun (WGS) entry which is preliminary data.</text>
</comment>
<name>A0A2G8KEI5_STIJA</name>
<evidence type="ECO:0000313" key="7">
    <source>
        <dbReference type="EMBL" id="PIK46411.1"/>
    </source>
</evidence>
<dbReference type="Gene3D" id="2.10.70.10">
    <property type="entry name" value="Complement Module, domain 1"/>
    <property type="match status" value="2"/>
</dbReference>
<dbReference type="EMBL" id="MRZV01000646">
    <property type="protein sequence ID" value="PIK46411.1"/>
    <property type="molecule type" value="Genomic_DNA"/>
</dbReference>
<dbReference type="Proteomes" id="UP000230750">
    <property type="component" value="Unassembled WGS sequence"/>
</dbReference>
<evidence type="ECO:0000259" key="6">
    <source>
        <dbReference type="PROSITE" id="PS50923"/>
    </source>
</evidence>
<keyword evidence="8" id="KW-1185">Reference proteome</keyword>
<reference evidence="7 8" key="1">
    <citation type="journal article" date="2017" name="PLoS Biol.">
        <title>The sea cucumber genome provides insights into morphological evolution and visceral regeneration.</title>
        <authorList>
            <person name="Zhang X."/>
            <person name="Sun L."/>
            <person name="Yuan J."/>
            <person name="Sun Y."/>
            <person name="Gao Y."/>
            <person name="Zhang L."/>
            <person name="Li S."/>
            <person name="Dai H."/>
            <person name="Hamel J.F."/>
            <person name="Liu C."/>
            <person name="Yu Y."/>
            <person name="Liu S."/>
            <person name="Lin W."/>
            <person name="Guo K."/>
            <person name="Jin S."/>
            <person name="Xu P."/>
            <person name="Storey K.B."/>
            <person name="Huan P."/>
            <person name="Zhang T."/>
            <person name="Zhou Y."/>
            <person name="Zhang J."/>
            <person name="Lin C."/>
            <person name="Li X."/>
            <person name="Xing L."/>
            <person name="Huo D."/>
            <person name="Sun M."/>
            <person name="Wang L."/>
            <person name="Mercier A."/>
            <person name="Li F."/>
            <person name="Yang H."/>
            <person name="Xiang J."/>
        </authorList>
    </citation>
    <scope>NUCLEOTIDE SEQUENCE [LARGE SCALE GENOMIC DNA]</scope>
    <source>
        <strain evidence="7">Shaxun</strain>
        <tissue evidence="7">Muscle</tissue>
    </source>
</reference>
<protein>
    <submittedName>
        <fullName evidence="7">Putative sushi, von Willebrand factor</fullName>
    </submittedName>
</protein>
<dbReference type="Pfam" id="PF00084">
    <property type="entry name" value="Sushi"/>
    <property type="match status" value="1"/>
</dbReference>